<dbReference type="NCBIfam" id="TIGR01552">
    <property type="entry name" value="phd_fam"/>
    <property type="match status" value="1"/>
</dbReference>
<gene>
    <name evidence="2" type="ORF">UFOPK2166_00569</name>
</gene>
<organism evidence="2">
    <name type="scientific">freshwater metagenome</name>
    <dbReference type="NCBI Taxonomy" id="449393"/>
    <lineage>
        <taxon>unclassified sequences</taxon>
        <taxon>metagenomes</taxon>
        <taxon>ecological metagenomes</taxon>
    </lineage>
</organism>
<accession>A0A6J6KC05</accession>
<comment type="similarity">
    <text evidence="1">Belongs to the phD/YefM antitoxin family.</text>
</comment>
<protein>
    <submittedName>
        <fullName evidence="2">Unannotated protein</fullName>
    </submittedName>
</protein>
<dbReference type="InterPro" id="IPR036165">
    <property type="entry name" value="YefM-like_sf"/>
</dbReference>
<dbReference type="SUPFAM" id="SSF143120">
    <property type="entry name" value="YefM-like"/>
    <property type="match status" value="1"/>
</dbReference>
<dbReference type="EMBL" id="CAEZWB010000057">
    <property type="protein sequence ID" value="CAB4646558.1"/>
    <property type="molecule type" value="Genomic_DNA"/>
</dbReference>
<reference evidence="2" key="1">
    <citation type="submission" date="2020-05" db="EMBL/GenBank/DDBJ databases">
        <authorList>
            <person name="Chiriac C."/>
            <person name="Salcher M."/>
            <person name="Ghai R."/>
            <person name="Kavagutti S V."/>
        </authorList>
    </citation>
    <scope>NUCLEOTIDE SEQUENCE</scope>
</reference>
<dbReference type="Gene3D" id="3.40.1620.10">
    <property type="entry name" value="YefM-like domain"/>
    <property type="match status" value="1"/>
</dbReference>
<evidence type="ECO:0000313" key="2">
    <source>
        <dbReference type="EMBL" id="CAB4646558.1"/>
    </source>
</evidence>
<proteinExistence type="inferred from homology"/>
<dbReference type="AlphaFoldDB" id="A0A6J6KC05"/>
<evidence type="ECO:0000256" key="1">
    <source>
        <dbReference type="ARBA" id="ARBA00009981"/>
    </source>
</evidence>
<name>A0A6J6KC05_9ZZZZ</name>
<sequence length="108" mass="11714">MCTQITASRYDMPMAKPSRHVGIRELREQSATYVKRAQAGEEVVISVHGKPAATLGPIRTSAPTLTMTELAATLAIIAPRRRGEFTLTAPLAINTGTRIDQALREVRG</sequence>